<sequence>MSDFSNLLLRCSFGSQDTLSLSDYEKEQYCDMLWLCKLSIASFQKWFPGARFVLLYNGNDFADFVDEIEGVDLDYFYPVEYIDQHAALKEGKFQNPYHFWPSGVWWKWVPFRLDCSKHEIAIDTDIICISCPQTWYDWIENGKEILIAPDRYEKVKVNTTGDFHNHPLLQDKKPFNCGVVGQRCECNFEERFFEITRF</sequence>
<protein>
    <submittedName>
        <fullName evidence="1">Uncharacterized protein</fullName>
    </submittedName>
</protein>
<accession>A0A0F9A1Z3</accession>
<dbReference type="EMBL" id="LAZR01044892">
    <property type="protein sequence ID" value="KKL03530.1"/>
    <property type="molecule type" value="Genomic_DNA"/>
</dbReference>
<reference evidence="1" key="1">
    <citation type="journal article" date="2015" name="Nature">
        <title>Complex archaea that bridge the gap between prokaryotes and eukaryotes.</title>
        <authorList>
            <person name="Spang A."/>
            <person name="Saw J.H."/>
            <person name="Jorgensen S.L."/>
            <person name="Zaremba-Niedzwiedzka K."/>
            <person name="Martijn J."/>
            <person name="Lind A.E."/>
            <person name="van Eijk R."/>
            <person name="Schleper C."/>
            <person name="Guy L."/>
            <person name="Ettema T.J."/>
        </authorList>
    </citation>
    <scope>NUCLEOTIDE SEQUENCE</scope>
</reference>
<gene>
    <name evidence="1" type="ORF">LCGC14_2625230</name>
</gene>
<proteinExistence type="predicted"/>
<dbReference type="AlphaFoldDB" id="A0A0F9A1Z3"/>
<name>A0A0F9A1Z3_9ZZZZ</name>
<comment type="caution">
    <text evidence="1">The sequence shown here is derived from an EMBL/GenBank/DDBJ whole genome shotgun (WGS) entry which is preliminary data.</text>
</comment>
<evidence type="ECO:0000313" key="1">
    <source>
        <dbReference type="EMBL" id="KKL03530.1"/>
    </source>
</evidence>
<organism evidence="1">
    <name type="scientific">marine sediment metagenome</name>
    <dbReference type="NCBI Taxonomy" id="412755"/>
    <lineage>
        <taxon>unclassified sequences</taxon>
        <taxon>metagenomes</taxon>
        <taxon>ecological metagenomes</taxon>
    </lineage>
</organism>